<proteinExistence type="predicted"/>
<sequence>MWDDLNSSLRDVPSSSGFISFKKRQVRRRTELRQSSSLDSSNPVITFPSTVSYFLNTDTSSCSGKSSTTKLVLDENLNDTIATNLENSTIPKQRNKIHNRFGKNRRSAVKGDTVFSSASVSSSNVASEFHRQRSRSLESTDISNDYAQDTPF</sequence>
<accession>A0A4Y2GKX4</accession>
<protein>
    <submittedName>
        <fullName evidence="2">Uncharacterized protein</fullName>
    </submittedName>
</protein>
<feature type="compositionally biased region" description="Basic and acidic residues" evidence="1">
    <location>
        <begin position="128"/>
        <end position="138"/>
    </location>
</feature>
<gene>
    <name evidence="2" type="ORF">AVEN_24096_1</name>
</gene>
<evidence type="ECO:0000313" key="2">
    <source>
        <dbReference type="EMBL" id="GBM53817.1"/>
    </source>
</evidence>
<reference evidence="2 3" key="1">
    <citation type="journal article" date="2019" name="Sci. Rep.">
        <title>Orb-weaving spider Araneus ventricosus genome elucidates the spidroin gene catalogue.</title>
        <authorList>
            <person name="Kono N."/>
            <person name="Nakamura H."/>
            <person name="Ohtoshi R."/>
            <person name="Moran D.A.P."/>
            <person name="Shinohara A."/>
            <person name="Yoshida Y."/>
            <person name="Fujiwara M."/>
            <person name="Mori M."/>
            <person name="Tomita M."/>
            <person name="Arakawa K."/>
        </authorList>
    </citation>
    <scope>NUCLEOTIDE SEQUENCE [LARGE SCALE GENOMIC DNA]</scope>
</reference>
<keyword evidence="3" id="KW-1185">Reference proteome</keyword>
<dbReference type="Proteomes" id="UP000499080">
    <property type="component" value="Unassembled WGS sequence"/>
</dbReference>
<evidence type="ECO:0000313" key="3">
    <source>
        <dbReference type="Proteomes" id="UP000499080"/>
    </source>
</evidence>
<name>A0A4Y2GKX4_ARAVE</name>
<feature type="compositionally biased region" description="Polar residues" evidence="1">
    <location>
        <begin position="139"/>
        <end position="152"/>
    </location>
</feature>
<feature type="region of interest" description="Disordered" evidence="1">
    <location>
        <begin position="124"/>
        <end position="152"/>
    </location>
</feature>
<dbReference type="EMBL" id="BGPR01001434">
    <property type="protein sequence ID" value="GBM53817.1"/>
    <property type="molecule type" value="Genomic_DNA"/>
</dbReference>
<evidence type="ECO:0000256" key="1">
    <source>
        <dbReference type="SAM" id="MobiDB-lite"/>
    </source>
</evidence>
<comment type="caution">
    <text evidence="2">The sequence shown here is derived from an EMBL/GenBank/DDBJ whole genome shotgun (WGS) entry which is preliminary data.</text>
</comment>
<dbReference type="AlphaFoldDB" id="A0A4Y2GKX4"/>
<organism evidence="2 3">
    <name type="scientific">Araneus ventricosus</name>
    <name type="common">Orbweaver spider</name>
    <name type="synonym">Epeira ventricosa</name>
    <dbReference type="NCBI Taxonomy" id="182803"/>
    <lineage>
        <taxon>Eukaryota</taxon>
        <taxon>Metazoa</taxon>
        <taxon>Ecdysozoa</taxon>
        <taxon>Arthropoda</taxon>
        <taxon>Chelicerata</taxon>
        <taxon>Arachnida</taxon>
        <taxon>Araneae</taxon>
        <taxon>Araneomorphae</taxon>
        <taxon>Entelegynae</taxon>
        <taxon>Araneoidea</taxon>
        <taxon>Araneidae</taxon>
        <taxon>Araneus</taxon>
    </lineage>
</organism>